<dbReference type="PANTHER" id="PTHR43798:SF31">
    <property type="entry name" value="AB HYDROLASE SUPERFAMILY PROTEIN YCLE"/>
    <property type="match status" value="1"/>
</dbReference>
<dbReference type="InterPro" id="IPR050266">
    <property type="entry name" value="AB_hydrolase_sf"/>
</dbReference>
<dbReference type="AlphaFoldDB" id="D3Q1A4"/>
<evidence type="ECO:0000313" key="3">
    <source>
        <dbReference type="EMBL" id="ADD45684.1"/>
    </source>
</evidence>
<dbReference type="HOGENOM" id="CLU_1084970_0_0_11"/>
<keyword evidence="3" id="KW-0012">Acyltransferase</keyword>
<dbReference type="InterPro" id="IPR000073">
    <property type="entry name" value="AB_hydrolase_1"/>
</dbReference>
<dbReference type="InterPro" id="IPR029058">
    <property type="entry name" value="AB_hydrolase_fold"/>
</dbReference>
<dbReference type="OrthoDB" id="4300699at2"/>
<dbReference type="eggNOG" id="COG0596">
    <property type="taxonomic scope" value="Bacteria"/>
</dbReference>
<sequence>MTNSNSKKSPWTGFVTVDDTALAVTDTGGDAPAVVYLNGAYSSQPAWRRVIAELGSGWRHITYDERARGKSRRSHDYSFEGTIRDLDAVLEARSVQRPLLVCWSFGAATAVHWAARNPSRVRGVVLVDGGFPHDWIDDAAKERTRQQFRKMRWALPLLAPFGMAARMSADQHAEINIEINEVFGALGAQYDQVTCPVRFVVATGASMGGTAEEMATMRASLDPVLARRPNIRVGATVPSNHVTVLRKDYRAVAEVVRETAAAAAKRNE</sequence>
<reference evidence="3 4" key="1">
    <citation type="journal article" date="2009" name="Stand. Genomic Sci.">
        <title>Complete genome sequence of Stackebrandtia nassauensis type strain (LLR-40K-21).</title>
        <authorList>
            <person name="Munk C."/>
            <person name="Lapidus A."/>
            <person name="Copeland A."/>
            <person name="Jando M."/>
            <person name="Mayilraj S."/>
            <person name="Glavina Del Rio T."/>
            <person name="Nolan M."/>
            <person name="Chen F."/>
            <person name="Lucas S."/>
            <person name="Tice H."/>
            <person name="Cheng J.F."/>
            <person name="Han C."/>
            <person name="Detter J.C."/>
            <person name="Bruce D."/>
            <person name="Goodwin L."/>
            <person name="Chain P."/>
            <person name="Pitluck S."/>
            <person name="Goker M."/>
            <person name="Ovchinikova G."/>
            <person name="Pati A."/>
            <person name="Ivanova N."/>
            <person name="Mavromatis K."/>
            <person name="Chen A."/>
            <person name="Palaniappan K."/>
            <person name="Land M."/>
            <person name="Hauser L."/>
            <person name="Chang Y.J."/>
            <person name="Jeffries C.D."/>
            <person name="Bristow J."/>
            <person name="Eisen J.A."/>
            <person name="Markowitz V."/>
            <person name="Hugenholtz P."/>
            <person name="Kyrpides N.C."/>
            <person name="Klenk H.P."/>
        </authorList>
    </citation>
    <scope>NUCLEOTIDE SEQUENCE [LARGE SCALE GENOMIC DNA]</scope>
    <source>
        <strain evidence="4">DSM 44728 / CIP 108903 / NRRL B-16338 / NBRC 102104 / LLR-40K-21</strain>
    </source>
</reference>
<evidence type="ECO:0000256" key="1">
    <source>
        <dbReference type="ARBA" id="ARBA00022801"/>
    </source>
</evidence>
<dbReference type="KEGG" id="sna:Snas_6060"/>
<organism evidence="3 4">
    <name type="scientific">Stackebrandtia nassauensis (strain DSM 44728 / CIP 108903 / NRRL B-16338 / NBRC 102104 / LLR-40K-21)</name>
    <dbReference type="NCBI Taxonomy" id="446470"/>
    <lineage>
        <taxon>Bacteria</taxon>
        <taxon>Bacillati</taxon>
        <taxon>Actinomycetota</taxon>
        <taxon>Actinomycetes</taxon>
        <taxon>Glycomycetales</taxon>
        <taxon>Glycomycetaceae</taxon>
        <taxon>Stackebrandtia</taxon>
    </lineage>
</organism>
<dbReference type="GO" id="GO:0016787">
    <property type="term" value="F:hydrolase activity"/>
    <property type="evidence" value="ECO:0007669"/>
    <property type="project" value="UniProtKB-KW"/>
</dbReference>
<accession>D3Q1A4</accession>
<dbReference type="Gene3D" id="3.40.50.1820">
    <property type="entry name" value="alpha/beta hydrolase"/>
    <property type="match status" value="1"/>
</dbReference>
<keyword evidence="1 3" id="KW-0378">Hydrolase</keyword>
<proteinExistence type="predicted"/>
<dbReference type="GO" id="GO:0016746">
    <property type="term" value="F:acyltransferase activity"/>
    <property type="evidence" value="ECO:0007669"/>
    <property type="project" value="UniProtKB-KW"/>
</dbReference>
<dbReference type="STRING" id="446470.Snas_6060"/>
<dbReference type="PANTHER" id="PTHR43798">
    <property type="entry name" value="MONOACYLGLYCEROL LIPASE"/>
    <property type="match status" value="1"/>
</dbReference>
<evidence type="ECO:0000313" key="4">
    <source>
        <dbReference type="Proteomes" id="UP000000844"/>
    </source>
</evidence>
<dbReference type="RefSeq" id="WP_013021255.1">
    <property type="nucleotide sequence ID" value="NC_013947.1"/>
</dbReference>
<dbReference type="GO" id="GO:0016020">
    <property type="term" value="C:membrane"/>
    <property type="evidence" value="ECO:0007669"/>
    <property type="project" value="TreeGrafter"/>
</dbReference>
<keyword evidence="3" id="KW-0808">Transferase</keyword>
<dbReference type="SUPFAM" id="SSF53474">
    <property type="entry name" value="alpha/beta-Hydrolases"/>
    <property type="match status" value="1"/>
</dbReference>
<dbReference type="Pfam" id="PF00561">
    <property type="entry name" value="Abhydrolase_1"/>
    <property type="match status" value="1"/>
</dbReference>
<evidence type="ECO:0000259" key="2">
    <source>
        <dbReference type="Pfam" id="PF00561"/>
    </source>
</evidence>
<dbReference type="EMBL" id="CP001778">
    <property type="protein sequence ID" value="ADD45684.1"/>
    <property type="molecule type" value="Genomic_DNA"/>
</dbReference>
<protein>
    <submittedName>
        <fullName evidence="3">Hydrolase or acyltransferase (Alpha/beta hydrolase superfamily)-like protein</fullName>
    </submittedName>
</protein>
<keyword evidence="4" id="KW-1185">Reference proteome</keyword>
<dbReference type="Proteomes" id="UP000000844">
    <property type="component" value="Chromosome"/>
</dbReference>
<gene>
    <name evidence="3" type="ordered locus">Snas_6060</name>
</gene>
<feature type="domain" description="AB hydrolase-1" evidence="2">
    <location>
        <begin position="32"/>
        <end position="139"/>
    </location>
</feature>
<name>D3Q1A4_STANL</name>